<name>A0A4R6S5P4_LABRH</name>
<accession>A0A4R6S5P4</accession>
<dbReference type="EMBL" id="SNXZ01000005">
    <property type="protein sequence ID" value="TDP95060.1"/>
    <property type="molecule type" value="Genomic_DNA"/>
</dbReference>
<evidence type="ECO:0000313" key="2">
    <source>
        <dbReference type="Proteomes" id="UP000295444"/>
    </source>
</evidence>
<dbReference type="Proteomes" id="UP000295444">
    <property type="component" value="Unassembled WGS sequence"/>
</dbReference>
<gene>
    <name evidence="1" type="ORF">EV186_105292</name>
</gene>
<proteinExistence type="predicted"/>
<evidence type="ECO:0000313" key="1">
    <source>
        <dbReference type="EMBL" id="TDP95060.1"/>
    </source>
</evidence>
<sequence length="127" mass="13954">MGDPSNEYAIDADAFRRAIDLWLTPVIDRLKQNNDSYTNAYNTMNSAGSTPGWVSGYGHGDVLSASQSFLNQVGAAIEFLRIDQGQVIDSLSTYRDMALKHIAWAERTDAEHAQNFTNIANNLGQGN</sequence>
<reference evidence="1 2" key="1">
    <citation type="submission" date="2019-03" db="EMBL/GenBank/DDBJ databases">
        <title>Genomic Encyclopedia of Type Strains, Phase IV (KMG-IV): sequencing the most valuable type-strain genomes for metagenomic binning, comparative biology and taxonomic classification.</title>
        <authorList>
            <person name="Goeker M."/>
        </authorList>
    </citation>
    <scope>NUCLEOTIDE SEQUENCE [LARGE SCALE GENOMIC DNA]</scope>
    <source>
        <strain evidence="1 2">DSM 45361</strain>
    </source>
</reference>
<protein>
    <recommendedName>
        <fullName evidence="3">Excreted virulence factor EspC (Type VII ESX diderm)</fullName>
    </recommendedName>
</protein>
<dbReference type="RefSeq" id="WP_133852447.1">
    <property type="nucleotide sequence ID" value="NZ_SNXZ01000005.1"/>
</dbReference>
<comment type="caution">
    <text evidence="1">The sequence shown here is derived from an EMBL/GenBank/DDBJ whole genome shotgun (WGS) entry which is preliminary data.</text>
</comment>
<evidence type="ECO:0008006" key="3">
    <source>
        <dbReference type="Google" id="ProtNLM"/>
    </source>
</evidence>
<keyword evidence="2" id="KW-1185">Reference proteome</keyword>
<dbReference type="AlphaFoldDB" id="A0A4R6S5P4"/>
<organism evidence="1 2">
    <name type="scientific">Labedaea rhizosphaerae</name>
    <dbReference type="NCBI Taxonomy" id="598644"/>
    <lineage>
        <taxon>Bacteria</taxon>
        <taxon>Bacillati</taxon>
        <taxon>Actinomycetota</taxon>
        <taxon>Actinomycetes</taxon>
        <taxon>Pseudonocardiales</taxon>
        <taxon>Pseudonocardiaceae</taxon>
        <taxon>Labedaea</taxon>
    </lineage>
</organism>